<organism evidence="1 6">
    <name type="scientific">Mycobacterium tuberculosis</name>
    <dbReference type="NCBI Taxonomy" id="1773"/>
    <lineage>
        <taxon>Bacteria</taxon>
        <taxon>Bacillati</taxon>
        <taxon>Actinomycetota</taxon>
        <taxon>Actinomycetes</taxon>
        <taxon>Mycobacteriales</taxon>
        <taxon>Mycobacteriaceae</taxon>
        <taxon>Mycobacterium</taxon>
        <taxon>Mycobacterium tuberculosis complex</taxon>
    </lineage>
</organism>
<dbReference type="AlphaFoldDB" id="A0A655F816"/>
<evidence type="ECO:0000313" key="2">
    <source>
        <dbReference type="EMBL" id="CKU39203.1"/>
    </source>
</evidence>
<sequence length="68" mass="7342">MHPLTQRVKQRHQLRALGLGGQHPQQPLAGAAVTLIAARRQSVDQPFQLDVGVAKRAGVDQMLAKLAP</sequence>
<dbReference type="EMBL" id="CQQC01000405">
    <property type="protein sequence ID" value="CNU98061.1"/>
    <property type="molecule type" value="Genomic_DNA"/>
</dbReference>
<dbReference type="Proteomes" id="UP000048948">
    <property type="component" value="Unassembled WGS sequence"/>
</dbReference>
<reference evidence="4 5" key="1">
    <citation type="submission" date="2015-03" db="EMBL/GenBank/DDBJ databases">
        <authorList>
            <consortium name="Pathogen Informatics"/>
        </authorList>
    </citation>
    <scope>NUCLEOTIDE SEQUENCE [LARGE SCALE GENOMIC DNA]</scope>
    <source>
        <strain evidence="2 5">Bir 172</strain>
        <strain evidence="1 6">Bir 185</strain>
        <strain evidence="3 4">D00501624</strain>
    </source>
</reference>
<proteinExistence type="predicted"/>
<protein>
    <submittedName>
        <fullName evidence="1">Uncharacterized protein</fullName>
    </submittedName>
</protein>
<dbReference type="EMBL" id="CNFT01000497">
    <property type="protein sequence ID" value="CKR80127.1"/>
    <property type="molecule type" value="Genomic_DNA"/>
</dbReference>
<evidence type="ECO:0000313" key="4">
    <source>
        <dbReference type="Proteomes" id="UP000039217"/>
    </source>
</evidence>
<evidence type="ECO:0000313" key="1">
    <source>
        <dbReference type="EMBL" id="CKR80127.1"/>
    </source>
</evidence>
<evidence type="ECO:0000313" key="3">
    <source>
        <dbReference type="EMBL" id="CNU98061.1"/>
    </source>
</evidence>
<dbReference type="Proteomes" id="UP000050164">
    <property type="component" value="Unassembled WGS sequence"/>
</dbReference>
<evidence type="ECO:0000313" key="6">
    <source>
        <dbReference type="Proteomes" id="UP000050164"/>
    </source>
</evidence>
<dbReference type="Proteomes" id="UP000039217">
    <property type="component" value="Unassembled WGS sequence"/>
</dbReference>
<accession>A0A655F816</accession>
<name>A0A655F816_MYCTX</name>
<dbReference type="EMBL" id="CNGE01001664">
    <property type="protein sequence ID" value="CKU39203.1"/>
    <property type="molecule type" value="Genomic_DNA"/>
</dbReference>
<gene>
    <name evidence="3" type="ORF">ERS007661_01454</name>
    <name evidence="2" type="ORF">ERS027646_04747</name>
    <name evidence="1" type="ORF">ERS027659_02209</name>
</gene>
<evidence type="ECO:0000313" key="5">
    <source>
        <dbReference type="Proteomes" id="UP000048948"/>
    </source>
</evidence>